<reference evidence="2 3" key="1">
    <citation type="submission" date="2007-03" db="EMBL/GenBank/DDBJ databases">
        <title>Complete sequence of Desulfotomaculum reducens MI-1.</title>
        <authorList>
            <consortium name="US DOE Joint Genome Institute"/>
            <person name="Copeland A."/>
            <person name="Lucas S."/>
            <person name="Lapidus A."/>
            <person name="Barry K."/>
            <person name="Detter J.C."/>
            <person name="Glavina del Rio T."/>
            <person name="Hammon N."/>
            <person name="Israni S."/>
            <person name="Dalin E."/>
            <person name="Tice H."/>
            <person name="Pitluck S."/>
            <person name="Sims D."/>
            <person name="Brettin T."/>
            <person name="Bruce D."/>
            <person name="Han C."/>
            <person name="Tapia R."/>
            <person name="Schmutz J."/>
            <person name="Larimer F."/>
            <person name="Land M."/>
            <person name="Hauser L."/>
            <person name="Kyrpides N."/>
            <person name="Kim E."/>
            <person name="Tebo B.M."/>
            <person name="Richardson P."/>
        </authorList>
    </citation>
    <scope>NUCLEOTIDE SEQUENCE [LARGE SCALE GENOMIC DNA]</scope>
    <source>
        <strain evidence="2 3">MI-1</strain>
    </source>
</reference>
<dbReference type="KEGG" id="drm:Dred_0754"/>
<dbReference type="AlphaFoldDB" id="A4J2I9"/>
<evidence type="ECO:0000313" key="2">
    <source>
        <dbReference type="EMBL" id="ABO49292.1"/>
    </source>
</evidence>
<dbReference type="Pfam" id="PF00702">
    <property type="entry name" value="Hydrolase"/>
    <property type="match status" value="1"/>
</dbReference>
<dbReference type="eggNOG" id="COG1011">
    <property type="taxonomic scope" value="Bacteria"/>
</dbReference>
<dbReference type="GO" id="GO:0016787">
    <property type="term" value="F:hydrolase activity"/>
    <property type="evidence" value="ECO:0007669"/>
    <property type="project" value="UniProtKB-KW"/>
</dbReference>
<dbReference type="RefSeq" id="WP_011877128.1">
    <property type="nucleotide sequence ID" value="NC_009253.1"/>
</dbReference>
<dbReference type="Gene3D" id="3.40.50.1000">
    <property type="entry name" value="HAD superfamily/HAD-like"/>
    <property type="match status" value="1"/>
</dbReference>
<evidence type="ECO:0000313" key="3">
    <source>
        <dbReference type="Proteomes" id="UP000001556"/>
    </source>
</evidence>
<dbReference type="InterPro" id="IPR051540">
    <property type="entry name" value="S-2-haloacid_dehalogenase"/>
</dbReference>
<keyword evidence="3" id="KW-1185">Reference proteome</keyword>
<dbReference type="InterPro" id="IPR023214">
    <property type="entry name" value="HAD_sf"/>
</dbReference>
<accession>A4J2I9</accession>
<dbReference type="SUPFAM" id="SSF56784">
    <property type="entry name" value="HAD-like"/>
    <property type="match status" value="1"/>
</dbReference>
<name>A4J2I9_DESRM</name>
<sequence length="240" mass="27833">MYKTIFFDLDGTLLPMDFNYFSTNYFGRLTKACSHVLDANTFPKHLWASTEAMIRDNCAEKTNQEVFMEDFIPRFNLPADQLMPLFDQFYATEFPELISCTSPTPLARKICQELVEKGYQLVLATNPIFPDAATAHRMRWAGIDDIPWALVTTYEHCHFCKPNPNYYHEILQRVGAKAEETLMVGNDTHEDLVARKLGIKTYLVKDNLIDHGEKDYETDFEGRLEDFLNFARQLPKLKQP</sequence>
<dbReference type="STRING" id="349161.Dred_0754"/>
<dbReference type="Proteomes" id="UP000001556">
    <property type="component" value="Chromosome"/>
</dbReference>
<dbReference type="HOGENOM" id="CLU_064956_1_0_9"/>
<dbReference type="InterPro" id="IPR036412">
    <property type="entry name" value="HAD-like_sf"/>
</dbReference>
<dbReference type="OrthoDB" id="9809962at2"/>
<evidence type="ECO:0000256" key="1">
    <source>
        <dbReference type="ARBA" id="ARBA00022801"/>
    </source>
</evidence>
<dbReference type="SFLD" id="SFLDG01129">
    <property type="entry name" value="C1.5:_HAD__Beta-PGM__Phosphata"/>
    <property type="match status" value="1"/>
</dbReference>
<proteinExistence type="predicted"/>
<dbReference type="SFLD" id="SFLDS00003">
    <property type="entry name" value="Haloacid_Dehalogenase"/>
    <property type="match status" value="1"/>
</dbReference>
<dbReference type="PRINTS" id="PR00413">
    <property type="entry name" value="HADHALOGNASE"/>
</dbReference>
<dbReference type="EMBL" id="CP000612">
    <property type="protein sequence ID" value="ABO49292.1"/>
    <property type="molecule type" value="Genomic_DNA"/>
</dbReference>
<dbReference type="InterPro" id="IPR006439">
    <property type="entry name" value="HAD-SF_hydro_IA"/>
</dbReference>
<organism evidence="2 3">
    <name type="scientific">Desulforamulus reducens (strain ATCC BAA-1160 / DSM 100696 / MI-1)</name>
    <name type="common">Desulfotomaculum reducens</name>
    <dbReference type="NCBI Taxonomy" id="349161"/>
    <lineage>
        <taxon>Bacteria</taxon>
        <taxon>Bacillati</taxon>
        <taxon>Bacillota</taxon>
        <taxon>Clostridia</taxon>
        <taxon>Eubacteriales</taxon>
        <taxon>Peptococcaceae</taxon>
        <taxon>Desulforamulus</taxon>
    </lineage>
</organism>
<dbReference type="PANTHER" id="PTHR43316">
    <property type="entry name" value="HYDROLASE, HALOACID DELAHOGENASE-RELATED"/>
    <property type="match status" value="1"/>
</dbReference>
<keyword evidence="1 2" id="KW-0378">Hydrolase</keyword>
<gene>
    <name evidence="2" type="ordered locus">Dred_0754</name>
</gene>
<protein>
    <submittedName>
        <fullName evidence="2">Haloacid dehalogenase domain protein hydrolase</fullName>
    </submittedName>
</protein>
<dbReference type="PANTHER" id="PTHR43316:SF3">
    <property type="entry name" value="HALOACID DEHALOGENASE, TYPE II (AFU_ORTHOLOGUE AFUA_2G07750)-RELATED"/>
    <property type="match status" value="1"/>
</dbReference>